<keyword evidence="3" id="KW-1185">Reference proteome</keyword>
<evidence type="ECO:0000313" key="3">
    <source>
        <dbReference type="Proteomes" id="UP000193207"/>
    </source>
</evidence>
<dbReference type="Gene3D" id="2.170.16.10">
    <property type="entry name" value="Hedgehog/Intein (Hint) domain"/>
    <property type="match status" value="1"/>
</dbReference>
<accession>A0A1X6ZNW4</accession>
<feature type="domain" description="Hedgehog/Intein (Hint)" evidence="1">
    <location>
        <begin position="159"/>
        <end position="305"/>
    </location>
</feature>
<gene>
    <name evidence="2" type="ORF">ROH8110_03112</name>
</gene>
<sequence>MKTGFRGAFVISWSQTEVDGLDAAPLHALSVGAAWSWRGDMVRVDGPNESLRLEGANGAINCRKRATRLVRRLVGAAQANIMDINKVEVEEPLMDCGFVVTDGAQSYTVTVIEVGTGAPPLLMFLDQVPPANTEMWVVHHTMEGLYRTPGDNPDAGGVICFTPGTRIATPEGPRLVEELREGDRVQTKDNGAQDIQWIGSRRMSGARLFAMPYLRPVRIRTGALGVERPDEELLVSPEHRMLISGQVARALFNTPEVLVAAKDLVNNGTIAVDLNMREVTYIHLLLPSHQILWANGIETESFHPASAMLSTLDPEDRRRLLCIEPRLEHEPERYGRFARRKLSGSEAALLMHEAA</sequence>
<dbReference type="PROSITE" id="PS50817">
    <property type="entry name" value="INTEIN_N_TER"/>
    <property type="match status" value="1"/>
</dbReference>
<dbReference type="SUPFAM" id="SSF51294">
    <property type="entry name" value="Hedgehog/intein (Hint) domain"/>
    <property type="match status" value="1"/>
</dbReference>
<dbReference type="GO" id="GO:0016539">
    <property type="term" value="P:intein-mediated protein splicing"/>
    <property type="evidence" value="ECO:0007669"/>
    <property type="project" value="InterPro"/>
</dbReference>
<dbReference type="EMBL" id="FWFU01000004">
    <property type="protein sequence ID" value="SLN56732.1"/>
    <property type="molecule type" value="Genomic_DNA"/>
</dbReference>
<evidence type="ECO:0000313" key="2">
    <source>
        <dbReference type="EMBL" id="SLN56732.1"/>
    </source>
</evidence>
<dbReference type="OrthoDB" id="6305173at2"/>
<name>A0A1X6ZNW4_9RHOB</name>
<protein>
    <recommendedName>
        <fullName evidence="1">Hedgehog/Intein (Hint) domain-containing protein</fullName>
    </recommendedName>
</protein>
<reference evidence="2 3" key="1">
    <citation type="submission" date="2017-03" db="EMBL/GenBank/DDBJ databases">
        <authorList>
            <person name="Afonso C.L."/>
            <person name="Miller P.J."/>
            <person name="Scott M.A."/>
            <person name="Spackman E."/>
            <person name="Goraichik I."/>
            <person name="Dimitrov K.M."/>
            <person name="Suarez D.L."/>
            <person name="Swayne D.E."/>
        </authorList>
    </citation>
    <scope>NUCLEOTIDE SEQUENCE [LARGE SCALE GENOMIC DNA]</scope>
    <source>
        <strain evidence="2 3">CECT 8110</strain>
    </source>
</reference>
<evidence type="ECO:0000259" key="1">
    <source>
        <dbReference type="Pfam" id="PF13403"/>
    </source>
</evidence>
<dbReference type="InterPro" id="IPR006141">
    <property type="entry name" value="Intein_N"/>
</dbReference>
<dbReference type="Proteomes" id="UP000193207">
    <property type="component" value="Unassembled WGS sequence"/>
</dbReference>
<dbReference type="AlphaFoldDB" id="A0A1X6ZNW4"/>
<dbReference type="InterPro" id="IPR036844">
    <property type="entry name" value="Hint_dom_sf"/>
</dbReference>
<dbReference type="InterPro" id="IPR028992">
    <property type="entry name" value="Hedgehog/Intein_dom"/>
</dbReference>
<dbReference type="Pfam" id="PF13403">
    <property type="entry name" value="Hint_2"/>
    <property type="match status" value="1"/>
</dbReference>
<proteinExistence type="predicted"/>
<organism evidence="2 3">
    <name type="scientific">Roseovarius halotolerans</name>
    <dbReference type="NCBI Taxonomy" id="505353"/>
    <lineage>
        <taxon>Bacteria</taxon>
        <taxon>Pseudomonadati</taxon>
        <taxon>Pseudomonadota</taxon>
        <taxon>Alphaproteobacteria</taxon>
        <taxon>Rhodobacterales</taxon>
        <taxon>Roseobacteraceae</taxon>
        <taxon>Roseovarius</taxon>
    </lineage>
</organism>
<dbReference type="RefSeq" id="WP_085818660.1">
    <property type="nucleotide sequence ID" value="NZ_FWFU01000004.1"/>
</dbReference>